<evidence type="ECO:0000313" key="1">
    <source>
        <dbReference type="EMBL" id="VYU05363.1"/>
    </source>
</evidence>
<dbReference type="EMBL" id="CACRTU010000013">
    <property type="protein sequence ID" value="VYU05363.1"/>
    <property type="molecule type" value="Genomic_DNA"/>
</dbReference>
<dbReference type="AlphaFoldDB" id="A0A6N3BXH6"/>
<protein>
    <submittedName>
        <fullName evidence="1">Glycosyl transferases group 1</fullName>
    </submittedName>
</protein>
<dbReference type="GO" id="GO:0016740">
    <property type="term" value="F:transferase activity"/>
    <property type="evidence" value="ECO:0007669"/>
    <property type="project" value="UniProtKB-KW"/>
</dbReference>
<dbReference type="Pfam" id="PF13692">
    <property type="entry name" value="Glyco_trans_1_4"/>
    <property type="match status" value="1"/>
</dbReference>
<name>A0A6N3BXH6_CLOBU</name>
<keyword evidence="1" id="KW-0808">Transferase</keyword>
<sequence length="376" mass="43901">MNGLFISLYDITADHVKGIRKKVQGQVKYFRKNCKNIDWIYRIADGSIMCNEEKIYNGSNHSKELIYNTLDYMKLKNNISIKKYDFIYIRYLIGNVGLLNFVKYAHKNNVKVLVEIPTYPYLDEIQNNIQGKIKVTLDNYVTKRLKNYISRIVCTNNDDEIFGIKTIKIDNGVDLEETKCISNNKVRDDKFINVIAVASICRWHGYDRFINSMKQYIKDNNENTVRFYLVGGGQNEDINYLKNIVVENRLQDFVYFTGPKDGKELDDLYEKMDFAVSSLALFRAGGGHNPIKTKEYIAKGLPVVTGYEDKIVPSTLEFIYRVSNDESIFKLDKIIEWYKKGKFNVGKIRRYAEKKVSWDSQIKIIINEINNDLIYK</sequence>
<gene>
    <name evidence="1" type="ORF">CBLFYP62_01335</name>
</gene>
<dbReference type="Gene3D" id="3.40.50.2000">
    <property type="entry name" value="Glycogen Phosphorylase B"/>
    <property type="match status" value="2"/>
</dbReference>
<reference evidence="1" key="1">
    <citation type="submission" date="2019-11" db="EMBL/GenBank/DDBJ databases">
        <authorList>
            <person name="Feng L."/>
        </authorList>
    </citation>
    <scope>NUCLEOTIDE SEQUENCE</scope>
    <source>
        <strain evidence="1">CButyricumLFYP62</strain>
    </source>
</reference>
<accession>A0A6N3BXH6</accession>
<organism evidence="1">
    <name type="scientific">Clostridium butyricum</name>
    <dbReference type="NCBI Taxonomy" id="1492"/>
    <lineage>
        <taxon>Bacteria</taxon>
        <taxon>Bacillati</taxon>
        <taxon>Bacillota</taxon>
        <taxon>Clostridia</taxon>
        <taxon>Eubacteriales</taxon>
        <taxon>Clostridiaceae</taxon>
        <taxon>Clostridium</taxon>
    </lineage>
</organism>
<dbReference type="SUPFAM" id="SSF53756">
    <property type="entry name" value="UDP-Glycosyltransferase/glycogen phosphorylase"/>
    <property type="match status" value="1"/>
</dbReference>
<proteinExistence type="predicted"/>
<dbReference type="RefSeq" id="WP_156736542.1">
    <property type="nucleotide sequence ID" value="NZ_CACRTU010000013.1"/>
</dbReference>